<dbReference type="Proteomes" id="UP000295504">
    <property type="component" value="Unassembled WGS sequence"/>
</dbReference>
<feature type="domain" description="Bypass of forespore C C-terminal" evidence="1">
    <location>
        <begin position="136"/>
        <end position="202"/>
    </location>
</feature>
<evidence type="ECO:0000313" key="3">
    <source>
        <dbReference type="Proteomes" id="UP000295504"/>
    </source>
</evidence>
<dbReference type="AlphaFoldDB" id="A0A4V2T580"/>
<organism evidence="2 3">
    <name type="scientific">Serpentinicella alkaliphila</name>
    <dbReference type="NCBI Taxonomy" id="1734049"/>
    <lineage>
        <taxon>Bacteria</taxon>
        <taxon>Bacillati</taxon>
        <taxon>Bacillota</taxon>
        <taxon>Clostridia</taxon>
        <taxon>Peptostreptococcales</taxon>
        <taxon>Natronincolaceae</taxon>
        <taxon>Serpentinicella</taxon>
    </lineage>
</organism>
<sequence length="203" mass="23675">MVRRRRSIVIPLLVVAIFSASMGYIFGYYTYNRSPRLTEIENNIDNTNNLNSENKSDSNIVNVATQKEIVNNETKIIFRTYYERCKESVDTESTLNDNMIGLNEEGFNELILNTMPQFDLFSFSKDEIVLLEKKQDICPKHYLITEYNGYIIVYRFNEEGQRVIFQETRIPVSILPPVDQEKLKNGIIKNSEEEVTSLLEDYS</sequence>
<keyword evidence="3" id="KW-1185">Reference proteome</keyword>
<dbReference type="OrthoDB" id="2082016at2"/>
<evidence type="ECO:0000313" key="2">
    <source>
        <dbReference type="EMBL" id="TCQ07964.1"/>
    </source>
</evidence>
<dbReference type="Pfam" id="PF08955">
    <property type="entry name" value="BofC_C"/>
    <property type="match status" value="1"/>
</dbReference>
<protein>
    <recommendedName>
        <fullName evidence="1">Bypass of forespore C C-terminal domain-containing protein</fullName>
    </recommendedName>
</protein>
<dbReference type="InterPro" id="IPR015050">
    <property type="entry name" value="BofC_C"/>
</dbReference>
<evidence type="ECO:0000259" key="1">
    <source>
        <dbReference type="Pfam" id="PF08955"/>
    </source>
</evidence>
<proteinExistence type="predicted"/>
<accession>A0A4V2T580</accession>
<dbReference type="RefSeq" id="WP_132847141.1">
    <property type="nucleotide sequence ID" value="NZ_CP058648.1"/>
</dbReference>
<reference evidence="2 3" key="1">
    <citation type="submission" date="2019-03" db="EMBL/GenBank/DDBJ databases">
        <title>Genomic Encyclopedia of Type Strains, Phase IV (KMG-IV): sequencing the most valuable type-strain genomes for metagenomic binning, comparative biology and taxonomic classification.</title>
        <authorList>
            <person name="Goeker M."/>
        </authorList>
    </citation>
    <scope>NUCLEOTIDE SEQUENCE [LARGE SCALE GENOMIC DNA]</scope>
    <source>
        <strain evidence="2 3">DSM 100013</strain>
    </source>
</reference>
<comment type="caution">
    <text evidence="2">The sequence shown here is derived from an EMBL/GenBank/DDBJ whole genome shotgun (WGS) entry which is preliminary data.</text>
</comment>
<name>A0A4V2T580_9FIRM</name>
<dbReference type="EMBL" id="SLYC01000001">
    <property type="protein sequence ID" value="TCQ07964.1"/>
    <property type="molecule type" value="Genomic_DNA"/>
</dbReference>
<gene>
    <name evidence="2" type="ORF">EDD79_100147</name>
</gene>